<dbReference type="Proteomes" id="UP001054801">
    <property type="component" value="Chromosome"/>
</dbReference>
<dbReference type="SUPFAM" id="SSF143422">
    <property type="entry name" value="Transposase IS200-like"/>
    <property type="match status" value="1"/>
</dbReference>
<evidence type="ECO:0000313" key="3">
    <source>
        <dbReference type="Proteomes" id="UP001054801"/>
    </source>
</evidence>
<proteinExistence type="predicted"/>
<dbReference type="PANTHER" id="PTHR36966:SF1">
    <property type="entry name" value="REP-ASSOCIATED TYROSINE TRANSPOSASE"/>
    <property type="match status" value="1"/>
</dbReference>
<dbReference type="EMBL" id="CP091244">
    <property type="protein sequence ID" value="UJS23729.1"/>
    <property type="molecule type" value="Genomic_DNA"/>
</dbReference>
<dbReference type="InterPro" id="IPR036515">
    <property type="entry name" value="Transposase_17_sf"/>
</dbReference>
<dbReference type="RefSeq" id="WP_236497930.1">
    <property type="nucleotide sequence ID" value="NZ_CP091244.1"/>
</dbReference>
<evidence type="ECO:0000313" key="2">
    <source>
        <dbReference type="EMBL" id="UJS23729.1"/>
    </source>
</evidence>
<dbReference type="SMART" id="SM01321">
    <property type="entry name" value="Y1_Tnp"/>
    <property type="match status" value="1"/>
</dbReference>
<keyword evidence="3" id="KW-1185">Reference proteome</keyword>
<dbReference type="PANTHER" id="PTHR36966">
    <property type="entry name" value="REP-ASSOCIATED TYROSINE TRANSPOSASE"/>
    <property type="match status" value="1"/>
</dbReference>
<protein>
    <submittedName>
        <fullName evidence="2">Transposase</fullName>
    </submittedName>
</protein>
<evidence type="ECO:0000259" key="1">
    <source>
        <dbReference type="SMART" id="SM01321"/>
    </source>
</evidence>
<dbReference type="NCBIfam" id="NF047646">
    <property type="entry name" value="REP_Tyr_transpos"/>
    <property type="match status" value="1"/>
</dbReference>
<organism evidence="2 3">
    <name type="scientific">Thiothrix winogradskyi</name>
    <dbReference type="NCBI Taxonomy" id="96472"/>
    <lineage>
        <taxon>Bacteria</taxon>
        <taxon>Pseudomonadati</taxon>
        <taxon>Pseudomonadota</taxon>
        <taxon>Gammaproteobacteria</taxon>
        <taxon>Thiotrichales</taxon>
        <taxon>Thiotrichaceae</taxon>
        <taxon>Thiothrix</taxon>
    </lineage>
</organism>
<reference evidence="2" key="1">
    <citation type="journal article" date="2022" name="Microorganisms">
        <title>Two New Species of Filamentous Sulfur Bacteria of the Genus Thiothrix, Thiothrix winogradskyi sp. nov. and 'Candidatus Thiothrix sulfatifontis' sp. nov.</title>
        <authorList>
            <person name="Ravin N.V."/>
            <person name="Rossetti S."/>
            <person name="Beletsky A.V."/>
            <person name="Kadnikov V.V."/>
            <person name="Rudenko T.S."/>
            <person name="Smolyakov D.D."/>
            <person name="Moskvitina M.I."/>
            <person name="Gureeva M.V."/>
            <person name="Mardanov A.V."/>
            <person name="Grabovich M.Y."/>
        </authorList>
    </citation>
    <scope>NUCLEOTIDE SEQUENCE</scope>
    <source>
        <strain evidence="2">CT3</strain>
    </source>
</reference>
<sequence length="154" mass="17738">MLEARYHQGNALRKGRISIPQQVYSITIVTRERVPVFAEWHAARSLIQVLREHDINGDTQTLCFVVMPDHLHWLMQLGNRKTLSATVQSVKSLTSKCCGWSIWQRGFHDRAIRQGEDITTVARYIINNPVRAGLVESVREYSHWDAVWVKGDKS</sequence>
<dbReference type="Pfam" id="PF01797">
    <property type="entry name" value="Y1_Tnp"/>
    <property type="match status" value="1"/>
</dbReference>
<accession>A0ABY3SXW4</accession>
<dbReference type="InterPro" id="IPR002686">
    <property type="entry name" value="Transposase_17"/>
</dbReference>
<dbReference type="InterPro" id="IPR052715">
    <property type="entry name" value="RAYT_transposase"/>
</dbReference>
<name>A0ABY3SXW4_9GAMM</name>
<gene>
    <name evidence="2" type="ORF">L2Y54_17575</name>
</gene>
<feature type="domain" description="Transposase IS200-like" evidence="1">
    <location>
        <begin position="19"/>
        <end position="128"/>
    </location>
</feature>
<dbReference type="Gene3D" id="3.30.70.1290">
    <property type="entry name" value="Transposase IS200-like"/>
    <property type="match status" value="1"/>
</dbReference>